<keyword evidence="3" id="KW-1185">Reference proteome</keyword>
<protein>
    <submittedName>
        <fullName evidence="2">Uncharacterized protein</fullName>
    </submittedName>
</protein>
<feature type="compositionally biased region" description="Polar residues" evidence="1">
    <location>
        <begin position="1"/>
        <end position="24"/>
    </location>
</feature>
<evidence type="ECO:0000313" key="3">
    <source>
        <dbReference type="Proteomes" id="UP000237347"/>
    </source>
</evidence>
<feature type="region of interest" description="Disordered" evidence="1">
    <location>
        <begin position="1"/>
        <end position="27"/>
    </location>
</feature>
<evidence type="ECO:0000313" key="2">
    <source>
        <dbReference type="EMBL" id="KAK7854642.1"/>
    </source>
</evidence>
<comment type="caution">
    <text evidence="2">The sequence shown here is derived from an EMBL/GenBank/DDBJ whole genome shotgun (WGS) entry which is preliminary data.</text>
</comment>
<reference evidence="2 3" key="1">
    <citation type="journal article" date="2018" name="Sci. Data">
        <title>The draft genome sequence of cork oak.</title>
        <authorList>
            <person name="Ramos A.M."/>
            <person name="Usie A."/>
            <person name="Barbosa P."/>
            <person name="Barros P.M."/>
            <person name="Capote T."/>
            <person name="Chaves I."/>
            <person name="Simoes F."/>
            <person name="Abreu I."/>
            <person name="Carrasquinho I."/>
            <person name="Faro C."/>
            <person name="Guimaraes J.B."/>
            <person name="Mendonca D."/>
            <person name="Nobrega F."/>
            <person name="Rodrigues L."/>
            <person name="Saibo N.J.M."/>
            <person name="Varela M.C."/>
            <person name="Egas C."/>
            <person name="Matos J."/>
            <person name="Miguel C.M."/>
            <person name="Oliveira M.M."/>
            <person name="Ricardo C.P."/>
            <person name="Goncalves S."/>
        </authorList>
    </citation>
    <scope>NUCLEOTIDE SEQUENCE [LARGE SCALE GENOMIC DNA]</scope>
    <source>
        <strain evidence="3">cv. HL8</strain>
    </source>
</reference>
<dbReference type="EMBL" id="PKMF04000053">
    <property type="protein sequence ID" value="KAK7854642.1"/>
    <property type="molecule type" value="Genomic_DNA"/>
</dbReference>
<organism evidence="2 3">
    <name type="scientific">Quercus suber</name>
    <name type="common">Cork oak</name>
    <dbReference type="NCBI Taxonomy" id="58331"/>
    <lineage>
        <taxon>Eukaryota</taxon>
        <taxon>Viridiplantae</taxon>
        <taxon>Streptophyta</taxon>
        <taxon>Embryophyta</taxon>
        <taxon>Tracheophyta</taxon>
        <taxon>Spermatophyta</taxon>
        <taxon>Magnoliopsida</taxon>
        <taxon>eudicotyledons</taxon>
        <taxon>Gunneridae</taxon>
        <taxon>Pentapetalae</taxon>
        <taxon>rosids</taxon>
        <taxon>fabids</taxon>
        <taxon>Fagales</taxon>
        <taxon>Fagaceae</taxon>
        <taxon>Quercus</taxon>
    </lineage>
</organism>
<proteinExistence type="predicted"/>
<dbReference type="AlphaFoldDB" id="A0AAW0LSS0"/>
<evidence type="ECO:0000256" key="1">
    <source>
        <dbReference type="SAM" id="MobiDB-lite"/>
    </source>
</evidence>
<sequence>MTSWSLRVLGLTSTPKPRGTSSPGASPRCLIISTSFSISGLLTSTLTR</sequence>
<accession>A0AAW0LSS0</accession>
<gene>
    <name evidence="2" type="ORF">CFP56_031475</name>
</gene>
<name>A0AAW0LSS0_QUESU</name>
<dbReference type="Proteomes" id="UP000237347">
    <property type="component" value="Unassembled WGS sequence"/>
</dbReference>